<keyword evidence="2 5" id="KW-0732">Signal</keyword>
<keyword evidence="3" id="KW-0325">Glycoprotein</keyword>
<proteinExistence type="predicted"/>
<dbReference type="PANTHER" id="PTHR31018">
    <property type="entry name" value="SPORULATION-SPECIFIC PROTEIN-RELATED"/>
    <property type="match status" value="1"/>
</dbReference>
<feature type="chain" id="PRO_5046380808" evidence="5">
    <location>
        <begin position="22"/>
        <end position="398"/>
    </location>
</feature>
<feature type="region of interest" description="Disordered" evidence="4">
    <location>
        <begin position="342"/>
        <end position="375"/>
    </location>
</feature>
<sequence length="398" mass="42243">MHSTQFITVAIVAFGASAVSAASTCTKDIKVTEPTPVISCDVVDADITIDSDIAGDVVISGPKQIKGDFIVNNASGLISLSSTTINSISGTFSLQNLELLSKLEMASLKSVGEINMIKLPQLESLNFGTEGVTKMNSIQITDTFISDLSGLSVATVENFQIDNNKRMTTFDSDLVNITGQLIINNNGNNMQITMDKLELAAEIQISNVKSFSAPALTKITKSIKFDKNPEFKTFSAPNVTSITNDVSFINNKKLTNVSMPLLEKIQGGFTIQNNTAMETIDGFPLLESVSGGIILRGSFEEVELPALNDVKGSVIVSSTTDISDFCDFFDDLQDSDAIQGDMTCTSNNKKANDGEDGGESTRGNSTSSNDDDEDAAGSVTVSMTLLSLAGIAALAQLF</sequence>
<protein>
    <submittedName>
        <fullName evidence="6">Cell wall protein Ecm33</fullName>
    </submittedName>
</protein>
<keyword evidence="7" id="KW-1185">Reference proteome</keyword>
<evidence type="ECO:0000313" key="6">
    <source>
        <dbReference type="EMBL" id="KAK7416503.1"/>
    </source>
</evidence>
<evidence type="ECO:0000256" key="5">
    <source>
        <dbReference type="SAM" id="SignalP"/>
    </source>
</evidence>
<gene>
    <name evidence="6" type="primary">ecm33</name>
    <name evidence="6" type="ORF">QQX98_005207</name>
</gene>
<dbReference type="EMBL" id="JAZAVJ010000068">
    <property type="protein sequence ID" value="KAK7416503.1"/>
    <property type="molecule type" value="Genomic_DNA"/>
</dbReference>
<dbReference type="SUPFAM" id="SSF52058">
    <property type="entry name" value="L domain-like"/>
    <property type="match status" value="1"/>
</dbReference>
<name>A0ABR1H5W7_9HYPO</name>
<comment type="subcellular location">
    <subcellularLocation>
        <location evidence="1">Cell envelope</location>
    </subcellularLocation>
</comment>
<evidence type="ECO:0000256" key="1">
    <source>
        <dbReference type="ARBA" id="ARBA00004196"/>
    </source>
</evidence>
<evidence type="ECO:0000256" key="3">
    <source>
        <dbReference type="ARBA" id="ARBA00023180"/>
    </source>
</evidence>
<dbReference type="InterPro" id="IPR051648">
    <property type="entry name" value="CWI-Assembly_Regulator"/>
</dbReference>
<evidence type="ECO:0000256" key="2">
    <source>
        <dbReference type="ARBA" id="ARBA00022729"/>
    </source>
</evidence>
<evidence type="ECO:0000256" key="4">
    <source>
        <dbReference type="SAM" id="MobiDB-lite"/>
    </source>
</evidence>
<dbReference type="Proteomes" id="UP001498476">
    <property type="component" value="Unassembled WGS sequence"/>
</dbReference>
<organism evidence="6 7">
    <name type="scientific">Neonectria punicea</name>
    <dbReference type="NCBI Taxonomy" id="979145"/>
    <lineage>
        <taxon>Eukaryota</taxon>
        <taxon>Fungi</taxon>
        <taxon>Dikarya</taxon>
        <taxon>Ascomycota</taxon>
        <taxon>Pezizomycotina</taxon>
        <taxon>Sordariomycetes</taxon>
        <taxon>Hypocreomycetidae</taxon>
        <taxon>Hypocreales</taxon>
        <taxon>Nectriaceae</taxon>
        <taxon>Neonectria</taxon>
    </lineage>
</organism>
<reference evidence="6 7" key="1">
    <citation type="journal article" date="2025" name="Microbiol. Resour. Announc.">
        <title>Draft genome sequences for Neonectria magnoliae and Neonectria punicea, canker pathogens of Liriodendron tulipifera and Acer saccharum in West Virginia.</title>
        <authorList>
            <person name="Petronek H.M."/>
            <person name="Kasson M.T."/>
            <person name="Metheny A.M."/>
            <person name="Stauder C.M."/>
            <person name="Lovett B."/>
            <person name="Lynch S.C."/>
            <person name="Garnas J.R."/>
            <person name="Kasson L.R."/>
            <person name="Stajich J.E."/>
        </authorList>
    </citation>
    <scope>NUCLEOTIDE SEQUENCE [LARGE SCALE GENOMIC DNA]</scope>
    <source>
        <strain evidence="6 7">NRRL 64653</strain>
    </source>
</reference>
<comment type="caution">
    <text evidence="6">The sequence shown here is derived from an EMBL/GenBank/DDBJ whole genome shotgun (WGS) entry which is preliminary data.</text>
</comment>
<feature type="signal peptide" evidence="5">
    <location>
        <begin position="1"/>
        <end position="21"/>
    </location>
</feature>
<accession>A0ABR1H5W7</accession>
<dbReference type="PANTHER" id="PTHR31018:SF3">
    <property type="entry name" value="RECEPTOR PROTEIN-TYROSINE KINASE"/>
    <property type="match status" value="1"/>
</dbReference>
<evidence type="ECO:0000313" key="7">
    <source>
        <dbReference type="Proteomes" id="UP001498476"/>
    </source>
</evidence>